<dbReference type="GO" id="GO:0005524">
    <property type="term" value="F:ATP binding"/>
    <property type="evidence" value="ECO:0007669"/>
    <property type="project" value="UniProtKB-KW"/>
</dbReference>
<evidence type="ECO:0000259" key="2">
    <source>
        <dbReference type="Pfam" id="PF03008"/>
    </source>
</evidence>
<evidence type="ECO:0000313" key="5">
    <source>
        <dbReference type="Proteomes" id="UP000593915"/>
    </source>
</evidence>
<sequence>MIGRKEELTQLQALYNSNKFEFIVMYGRRRVGKTTILQEFAETNNAIFFPAQEKNDALNLQDFSKTVQRHFDGEFISQFLTWKDAFSYITRKCKTKRTVLIIDEFPFLAEQNPSIKSILQHEIDHEWQKKNIFLILCGSSVSFMVTDVMGAKSPLFGRVTETREVLPFDYLESSEFFPNYKNENKLIAYGILGGIPRYLNSFTDTKTVKKNIADEILKNGAFLNDEPEMLLKMELREPGTYNSILEAIAGGCNALTKIADRIHEDKSKVSKYLLTLQSIRLVERSVPCGESLKSRKSIYTLTDNYYKFWYRYVFANKGYYGMLGHQEASEEIIADLPNFMGQIFEDICKQYLVRQAKKRKLPFVPYVMGKWWGNNPLTEEQDDIDILALNKKGDEGIFCECKFRNQPMPMGEYEDLMRAAEIFPSVRKKYMMFFSKGGYTKSVVERAAKEGVILLGINELFELR</sequence>
<dbReference type="Pfam" id="PF03008">
    <property type="entry name" value="DUF234"/>
    <property type="match status" value="1"/>
</dbReference>
<gene>
    <name evidence="4" type="ORF">IFE08_02230</name>
</gene>
<dbReference type="SUPFAM" id="SSF46785">
    <property type="entry name" value="Winged helix' DNA-binding domain"/>
    <property type="match status" value="1"/>
</dbReference>
<dbReference type="InterPro" id="IPR011579">
    <property type="entry name" value="ATPase_dom"/>
</dbReference>
<evidence type="ECO:0000259" key="3">
    <source>
        <dbReference type="Pfam" id="PF09339"/>
    </source>
</evidence>
<dbReference type="Gene3D" id="3.40.50.300">
    <property type="entry name" value="P-loop containing nucleotide triphosphate hydrolases"/>
    <property type="match status" value="1"/>
</dbReference>
<dbReference type="EMBL" id="CP061839">
    <property type="protein sequence ID" value="QOW61237.1"/>
    <property type="molecule type" value="Genomic_DNA"/>
</dbReference>
<dbReference type="SUPFAM" id="SSF52980">
    <property type="entry name" value="Restriction endonuclease-like"/>
    <property type="match status" value="1"/>
</dbReference>
<dbReference type="InterPro" id="IPR011335">
    <property type="entry name" value="Restrct_endonuc-II-like"/>
</dbReference>
<dbReference type="Pfam" id="PF09339">
    <property type="entry name" value="HTH_IclR"/>
    <property type="match status" value="1"/>
</dbReference>
<keyword evidence="4" id="KW-0547">Nucleotide-binding</keyword>
<dbReference type="SUPFAM" id="SSF52540">
    <property type="entry name" value="P-loop containing nucleoside triphosphate hydrolases"/>
    <property type="match status" value="1"/>
</dbReference>
<dbReference type="GO" id="GO:0003677">
    <property type="term" value="F:DNA binding"/>
    <property type="evidence" value="ECO:0007669"/>
    <property type="project" value="InterPro"/>
</dbReference>
<dbReference type="AlphaFoldDB" id="A0A7S7AWS5"/>
<dbReference type="InterPro" id="IPR027417">
    <property type="entry name" value="P-loop_NTPase"/>
</dbReference>
<dbReference type="Proteomes" id="UP000593915">
    <property type="component" value="Chromosome"/>
</dbReference>
<dbReference type="Pfam" id="PF01637">
    <property type="entry name" value="ATPase_2"/>
    <property type="match status" value="1"/>
</dbReference>
<evidence type="ECO:0000259" key="1">
    <source>
        <dbReference type="Pfam" id="PF01637"/>
    </source>
</evidence>
<accession>A0A7S7AWS5</accession>
<dbReference type="InterPro" id="IPR005471">
    <property type="entry name" value="Tscrpt_reg_IclR_N"/>
</dbReference>
<dbReference type="PANTHER" id="PTHR34704">
    <property type="entry name" value="ATPASE"/>
    <property type="match status" value="1"/>
</dbReference>
<evidence type="ECO:0000313" key="4">
    <source>
        <dbReference type="EMBL" id="QOW61237.1"/>
    </source>
</evidence>
<feature type="domain" description="DUF234" evidence="2">
    <location>
        <begin position="309"/>
        <end position="405"/>
    </location>
</feature>
<dbReference type="InterPro" id="IPR036390">
    <property type="entry name" value="WH_DNA-bd_sf"/>
</dbReference>
<proteinExistence type="predicted"/>
<feature type="domain" description="HTH iclR-type" evidence="3">
    <location>
        <begin position="244"/>
        <end position="284"/>
    </location>
</feature>
<dbReference type="PANTHER" id="PTHR34704:SF1">
    <property type="entry name" value="ATPASE"/>
    <property type="match status" value="1"/>
</dbReference>
<dbReference type="RefSeq" id="WP_024467792.1">
    <property type="nucleotide sequence ID" value="NZ_CP045670.1"/>
</dbReference>
<name>A0A7S7AWS5_9SPIR</name>
<protein>
    <submittedName>
        <fullName evidence="4">ATP-binding protein</fullName>
    </submittedName>
</protein>
<dbReference type="InterPro" id="IPR004256">
    <property type="entry name" value="DUF234"/>
</dbReference>
<keyword evidence="4" id="KW-0067">ATP-binding</keyword>
<reference evidence="4 5" key="1">
    <citation type="submission" date="2020-09" db="EMBL/GenBank/DDBJ databases">
        <title>Characterization of Treponema spp. from bovine digital dermatitis in Korea.</title>
        <authorList>
            <person name="Espiritu H.M."/>
            <person name="Cho Y.I."/>
            <person name="Mamuad L."/>
        </authorList>
    </citation>
    <scope>NUCLEOTIDE SEQUENCE [LARGE SCALE GENOMIC DNA]</scope>
    <source>
        <strain evidence="4 5">KS1</strain>
    </source>
</reference>
<dbReference type="GO" id="GO:0006355">
    <property type="term" value="P:regulation of DNA-templated transcription"/>
    <property type="evidence" value="ECO:0007669"/>
    <property type="project" value="InterPro"/>
</dbReference>
<feature type="domain" description="ATPase" evidence="1">
    <location>
        <begin position="4"/>
        <end position="201"/>
    </location>
</feature>
<organism evidence="4 5">
    <name type="scientific">Treponema pedis</name>
    <dbReference type="NCBI Taxonomy" id="409322"/>
    <lineage>
        <taxon>Bacteria</taxon>
        <taxon>Pseudomonadati</taxon>
        <taxon>Spirochaetota</taxon>
        <taxon>Spirochaetia</taxon>
        <taxon>Spirochaetales</taxon>
        <taxon>Treponemataceae</taxon>
        <taxon>Treponema</taxon>
    </lineage>
</organism>